<dbReference type="NCBIfam" id="NF003194">
    <property type="entry name" value="PRK04164.1-5"/>
    <property type="match status" value="1"/>
</dbReference>
<feature type="domain" description="DUF5698" evidence="8">
    <location>
        <begin position="20"/>
        <end position="76"/>
    </location>
</feature>
<proteinExistence type="inferred from homology"/>
<keyword evidence="10" id="KW-1185">Reference proteome</keyword>
<comment type="subcellular location">
    <subcellularLocation>
        <location evidence="1 6">Cell membrane</location>
        <topology evidence="1 6">Multi-pass membrane protein</topology>
    </subcellularLocation>
</comment>
<comment type="similarity">
    <text evidence="6">Belongs to the UPF0316 family.</text>
</comment>
<dbReference type="HAMAP" id="MF_01515">
    <property type="entry name" value="UPF0316"/>
    <property type="match status" value="1"/>
</dbReference>
<organism evidence="9 10">
    <name type="scientific">Sporosarcina highlanderae</name>
    <dbReference type="NCBI Taxonomy" id="3035916"/>
    <lineage>
        <taxon>Bacteria</taxon>
        <taxon>Bacillati</taxon>
        <taxon>Bacillota</taxon>
        <taxon>Bacilli</taxon>
        <taxon>Bacillales</taxon>
        <taxon>Caryophanaceae</taxon>
        <taxon>Sporosarcina</taxon>
    </lineage>
</organism>
<keyword evidence="2 6" id="KW-1003">Cell membrane</keyword>
<keyword evidence="3 6" id="KW-0812">Transmembrane</keyword>
<dbReference type="EMBL" id="JAROCC010000001">
    <property type="protein sequence ID" value="MDN4605861.1"/>
    <property type="molecule type" value="Genomic_DNA"/>
</dbReference>
<dbReference type="InterPro" id="IPR019264">
    <property type="entry name" value="DUF2179"/>
</dbReference>
<accession>A0ABT8JL31</accession>
<feature type="transmembrane region" description="Helical" evidence="6">
    <location>
        <begin position="32"/>
        <end position="53"/>
    </location>
</feature>
<dbReference type="RefSeq" id="WP_301241325.1">
    <property type="nucleotide sequence ID" value="NZ_JAROCC010000001.1"/>
</dbReference>
<feature type="transmembrane region" description="Helical" evidence="6">
    <location>
        <begin position="59"/>
        <end position="77"/>
    </location>
</feature>
<reference evidence="9" key="1">
    <citation type="submission" date="2023-03" db="EMBL/GenBank/DDBJ databases">
        <title>MT1 and MT2 Draft Genomes of Novel Species.</title>
        <authorList>
            <person name="Venkateswaran K."/>
        </authorList>
    </citation>
    <scope>NUCLEOTIDE SEQUENCE</scope>
    <source>
        <strain evidence="9">F6_3S_P_2</strain>
    </source>
</reference>
<dbReference type="CDD" id="cd16381">
    <property type="entry name" value="YitT_C_like_1"/>
    <property type="match status" value="1"/>
</dbReference>
<evidence type="ECO:0000259" key="7">
    <source>
        <dbReference type="Pfam" id="PF10035"/>
    </source>
</evidence>
<feature type="domain" description="DUF2179" evidence="7">
    <location>
        <begin position="110"/>
        <end position="162"/>
    </location>
</feature>
<name>A0ABT8JL31_9BACL</name>
<dbReference type="PANTHER" id="PTHR40060">
    <property type="entry name" value="UPF0316 PROTEIN YEBE"/>
    <property type="match status" value="1"/>
</dbReference>
<evidence type="ECO:0000313" key="9">
    <source>
        <dbReference type="EMBL" id="MDN4605861.1"/>
    </source>
</evidence>
<evidence type="ECO:0000256" key="6">
    <source>
        <dbReference type="HAMAP-Rule" id="MF_01515"/>
    </source>
</evidence>
<evidence type="ECO:0000256" key="3">
    <source>
        <dbReference type="ARBA" id="ARBA00022692"/>
    </source>
</evidence>
<dbReference type="PANTHER" id="PTHR40060:SF1">
    <property type="entry name" value="UPF0316 PROTEIN YEBE"/>
    <property type="match status" value="1"/>
</dbReference>
<evidence type="ECO:0000256" key="2">
    <source>
        <dbReference type="ARBA" id="ARBA00022475"/>
    </source>
</evidence>
<dbReference type="Proteomes" id="UP001175097">
    <property type="component" value="Unassembled WGS sequence"/>
</dbReference>
<sequence length="170" mass="19316">MLSIILTIIVINLTYVSLFTLRVLFTFKGLRVIASVVSMVEVFVYLMGLKLVLDNLDEPINIAAYCFGWGLGVYVGSRIEKKLALGYTVFEVVVNDTDTDICRYLREKNYGVTSWFADGKDGKRLVMKVLAKRKEEQKLRNTILEVAPRAFIISYEPTTFNGGFLVKNLR</sequence>
<gene>
    <name evidence="9" type="ORF">P5G49_00025</name>
</gene>
<feature type="transmembrane region" description="Helical" evidence="6">
    <location>
        <begin position="6"/>
        <end position="25"/>
    </location>
</feature>
<dbReference type="Pfam" id="PF10035">
    <property type="entry name" value="DUF2179"/>
    <property type="match status" value="1"/>
</dbReference>
<evidence type="ECO:0000256" key="4">
    <source>
        <dbReference type="ARBA" id="ARBA00022989"/>
    </source>
</evidence>
<dbReference type="Pfam" id="PF18955">
    <property type="entry name" value="DUF5698"/>
    <property type="match status" value="1"/>
</dbReference>
<dbReference type="InterPro" id="IPR044035">
    <property type="entry name" value="DUF5698"/>
</dbReference>
<keyword evidence="4 6" id="KW-1133">Transmembrane helix</keyword>
<evidence type="ECO:0000313" key="10">
    <source>
        <dbReference type="Proteomes" id="UP001175097"/>
    </source>
</evidence>
<evidence type="ECO:0000256" key="5">
    <source>
        <dbReference type="ARBA" id="ARBA00023136"/>
    </source>
</evidence>
<evidence type="ECO:0000256" key="1">
    <source>
        <dbReference type="ARBA" id="ARBA00004651"/>
    </source>
</evidence>
<protein>
    <recommendedName>
        <fullName evidence="6">UPF0316 protein P5G49_00025</fullName>
    </recommendedName>
</protein>
<dbReference type="InterPro" id="IPR022930">
    <property type="entry name" value="UPF0316"/>
</dbReference>
<comment type="caution">
    <text evidence="9">The sequence shown here is derived from an EMBL/GenBank/DDBJ whole genome shotgun (WGS) entry which is preliminary data.</text>
</comment>
<keyword evidence="5 6" id="KW-0472">Membrane</keyword>
<evidence type="ECO:0000259" key="8">
    <source>
        <dbReference type="Pfam" id="PF18955"/>
    </source>
</evidence>